<evidence type="ECO:0000313" key="3">
    <source>
        <dbReference type="EMBL" id="MBA5628954.1"/>
    </source>
</evidence>
<comment type="similarity">
    <text evidence="1">Belongs to the UPF0213 family.</text>
</comment>
<name>A0A838ZKQ0_9FLAO</name>
<dbReference type="Gene3D" id="3.40.1440.10">
    <property type="entry name" value="GIY-YIG endonuclease"/>
    <property type="match status" value="1"/>
</dbReference>
<dbReference type="Proteomes" id="UP000552241">
    <property type="component" value="Unassembled WGS sequence"/>
</dbReference>
<protein>
    <submittedName>
        <fullName evidence="3">GIY-YIG nuclease family protein</fullName>
    </submittedName>
</protein>
<dbReference type="EMBL" id="JACDZE010000001">
    <property type="protein sequence ID" value="MBA5628954.1"/>
    <property type="molecule type" value="Genomic_DNA"/>
</dbReference>
<keyword evidence="4" id="KW-1185">Reference proteome</keyword>
<dbReference type="CDD" id="cd10449">
    <property type="entry name" value="GIY-YIG_SLX1_like"/>
    <property type="match status" value="1"/>
</dbReference>
<dbReference type="SUPFAM" id="SSF82771">
    <property type="entry name" value="GIY-YIG endonuclease"/>
    <property type="match status" value="1"/>
</dbReference>
<dbReference type="Pfam" id="PF01541">
    <property type="entry name" value="GIY-YIG"/>
    <property type="match status" value="1"/>
</dbReference>
<reference evidence="3 4" key="1">
    <citation type="submission" date="2020-07" db="EMBL/GenBank/DDBJ databases">
        <title>Moheibacter lacus sp. nov., a member of the family Flavobacteriaceae isolated from freshwater lake sediment.</title>
        <authorList>
            <person name="Liu Y."/>
        </authorList>
    </citation>
    <scope>NUCLEOTIDE SEQUENCE [LARGE SCALE GENOMIC DNA]</scope>
    <source>
        <strain evidence="3 4">BDHS18</strain>
    </source>
</reference>
<dbReference type="PROSITE" id="PS50164">
    <property type="entry name" value="GIY_YIG"/>
    <property type="match status" value="1"/>
</dbReference>
<evidence type="ECO:0000313" key="4">
    <source>
        <dbReference type="Proteomes" id="UP000552241"/>
    </source>
</evidence>
<feature type="domain" description="GIY-YIG" evidence="2">
    <location>
        <begin position="2"/>
        <end position="78"/>
    </location>
</feature>
<dbReference type="PANTHER" id="PTHR34477">
    <property type="entry name" value="UPF0213 PROTEIN YHBQ"/>
    <property type="match status" value="1"/>
</dbReference>
<gene>
    <name evidence="3" type="ORF">HU137_04125</name>
</gene>
<evidence type="ECO:0000256" key="1">
    <source>
        <dbReference type="ARBA" id="ARBA00007435"/>
    </source>
</evidence>
<evidence type="ECO:0000259" key="2">
    <source>
        <dbReference type="PROSITE" id="PS50164"/>
    </source>
</evidence>
<dbReference type="InterPro" id="IPR050190">
    <property type="entry name" value="UPF0213_domain"/>
</dbReference>
<dbReference type="InterPro" id="IPR000305">
    <property type="entry name" value="GIY-YIG_endonuc"/>
</dbReference>
<dbReference type="AlphaFoldDB" id="A0A838ZKQ0"/>
<dbReference type="RefSeq" id="WP_182042529.1">
    <property type="nucleotide sequence ID" value="NZ_JACDZE010000001.1"/>
</dbReference>
<organism evidence="3 4">
    <name type="scientific">Moheibacter lacus</name>
    <dbReference type="NCBI Taxonomy" id="2745851"/>
    <lineage>
        <taxon>Bacteria</taxon>
        <taxon>Pseudomonadati</taxon>
        <taxon>Bacteroidota</taxon>
        <taxon>Flavobacteriia</taxon>
        <taxon>Flavobacteriales</taxon>
        <taxon>Weeksellaceae</taxon>
        <taxon>Moheibacter</taxon>
    </lineage>
</organism>
<dbReference type="InterPro" id="IPR035901">
    <property type="entry name" value="GIY-YIG_endonuc_sf"/>
</dbReference>
<sequence>MASFIVYIIYSESLDVYYKGYTNNLEIRLEQHLSGKSQFTSQTNDWRLVFTRGFELKSEALKYEKMLKRQNHQYLKWLIDGDLNELNIQ</sequence>
<proteinExistence type="inferred from homology"/>
<comment type="caution">
    <text evidence="3">The sequence shown here is derived from an EMBL/GenBank/DDBJ whole genome shotgun (WGS) entry which is preliminary data.</text>
</comment>
<accession>A0A838ZKQ0</accession>
<dbReference type="PANTHER" id="PTHR34477:SF1">
    <property type="entry name" value="UPF0213 PROTEIN YHBQ"/>
    <property type="match status" value="1"/>
</dbReference>